<evidence type="ECO:0000256" key="1">
    <source>
        <dbReference type="SAM" id="Coils"/>
    </source>
</evidence>
<organism>
    <name type="scientific">Culex quinquefasciatus</name>
    <name type="common">Southern house mosquito</name>
    <name type="synonym">Culex pungens</name>
    <dbReference type="NCBI Taxonomy" id="7176"/>
    <lineage>
        <taxon>Eukaryota</taxon>
        <taxon>Metazoa</taxon>
        <taxon>Ecdysozoa</taxon>
        <taxon>Arthropoda</taxon>
        <taxon>Hexapoda</taxon>
        <taxon>Insecta</taxon>
        <taxon>Pterygota</taxon>
        <taxon>Neoptera</taxon>
        <taxon>Endopterygota</taxon>
        <taxon>Diptera</taxon>
        <taxon>Nematocera</taxon>
        <taxon>Culicoidea</taxon>
        <taxon>Culicidae</taxon>
        <taxon>Culicinae</taxon>
        <taxon>Culicini</taxon>
        <taxon>Culex</taxon>
        <taxon>Culex</taxon>
    </lineage>
</organism>
<gene>
    <name evidence="4" type="primary">6047420</name>
    <name evidence="3" type="ORF">CpipJ_CPIJ013837</name>
</gene>
<dbReference type="EMBL" id="DS232334">
    <property type="protein sequence ID" value="EDS40258.1"/>
    <property type="molecule type" value="Genomic_DNA"/>
</dbReference>
<feature type="coiled-coil region" evidence="1">
    <location>
        <begin position="274"/>
        <end position="308"/>
    </location>
</feature>
<evidence type="ECO:0000313" key="5">
    <source>
        <dbReference type="Proteomes" id="UP000002320"/>
    </source>
</evidence>
<accession>B0X4A5</accession>
<protein>
    <submittedName>
        <fullName evidence="3 4">Uncharacterized protein</fullName>
    </submittedName>
</protein>
<keyword evidence="2" id="KW-0732">Signal</keyword>
<dbReference type="KEGG" id="cqu:CpipJ_CPIJ013837"/>
<proteinExistence type="predicted"/>
<evidence type="ECO:0000256" key="2">
    <source>
        <dbReference type="SAM" id="SignalP"/>
    </source>
</evidence>
<dbReference type="Gene3D" id="1.10.287.1490">
    <property type="match status" value="1"/>
</dbReference>
<keyword evidence="1" id="KW-0175">Coiled coil</keyword>
<dbReference type="EnsemblMetazoa" id="CPIJ013837-RA">
    <property type="protein sequence ID" value="CPIJ013837-PA"/>
    <property type="gene ID" value="CPIJ013837"/>
</dbReference>
<feature type="signal peptide" evidence="2">
    <location>
        <begin position="1"/>
        <end position="17"/>
    </location>
</feature>
<feature type="chain" id="PRO_5014567165" evidence="2">
    <location>
        <begin position="18"/>
        <end position="747"/>
    </location>
</feature>
<keyword evidence="5" id="KW-1185">Reference proteome</keyword>
<dbReference type="InParanoid" id="B0X4A5"/>
<dbReference type="Proteomes" id="UP000002320">
    <property type="component" value="Unassembled WGS sequence"/>
</dbReference>
<dbReference type="VEuPathDB" id="VectorBase:CPIJ013837"/>
<reference evidence="3" key="1">
    <citation type="submission" date="2007-03" db="EMBL/GenBank/DDBJ databases">
        <title>Annotation of Culex pipiens quinquefasciatus.</title>
        <authorList>
            <consortium name="The Broad Institute Genome Sequencing Platform"/>
            <person name="Atkinson P.W."/>
            <person name="Hemingway J."/>
            <person name="Christensen B.M."/>
            <person name="Higgs S."/>
            <person name="Kodira C."/>
            <person name="Hannick L."/>
            <person name="Megy K."/>
            <person name="O'Leary S."/>
            <person name="Pearson M."/>
            <person name="Haas B.J."/>
            <person name="Mauceli E."/>
            <person name="Wortman J.R."/>
            <person name="Lee N.H."/>
            <person name="Guigo R."/>
            <person name="Stanke M."/>
            <person name="Alvarado L."/>
            <person name="Amedeo P."/>
            <person name="Antoine C.H."/>
            <person name="Arensburger P."/>
            <person name="Bidwell S.L."/>
            <person name="Crawford M."/>
            <person name="Camaro F."/>
            <person name="Devon K."/>
            <person name="Engels R."/>
            <person name="Hammond M."/>
            <person name="Howarth C."/>
            <person name="Koehrsen M."/>
            <person name="Lawson D."/>
            <person name="Montgomery P."/>
            <person name="Nene V."/>
            <person name="Nusbaum C."/>
            <person name="Puiu D."/>
            <person name="Romero-Severson J."/>
            <person name="Severson D.W."/>
            <person name="Shumway M."/>
            <person name="Sisk P."/>
            <person name="Stolte C."/>
            <person name="Zeng Q."/>
            <person name="Eisenstadt E."/>
            <person name="Fraser-Liggett C."/>
            <person name="Strausberg R."/>
            <person name="Galagan J."/>
            <person name="Birren B."/>
            <person name="Collins F.H."/>
        </authorList>
    </citation>
    <scope>NUCLEOTIDE SEQUENCE [LARGE SCALE GENOMIC DNA]</scope>
    <source>
        <strain evidence="3">JHB</strain>
    </source>
</reference>
<evidence type="ECO:0000313" key="3">
    <source>
        <dbReference type="EMBL" id="EDS40258.1"/>
    </source>
</evidence>
<sequence length="747" mass="84899">MKLFTVIWLSTLSIVSSQDLLEWRNNLQKMLGQQSSNQLEHQVRELGQAVLRLDQLFSRIDQLERDKRSSDAKLRELERSIKRLTESERKRIKGDFRSKLERLEGEFEILKKSNENKSAAIEKLQSEHQRQKESRRNAFSKVDTNMNGIREKLERDFKLSVENLQSQNDDLASSLEETRNAVGVLKKSHDAKSAKIDQLVTEQNKQKGSMTSEFKKVKSDIAGMRATYLSFNQELSRKLENQSEITKVLQVVSQNLTRKVVHIDEAIQETFGAIETLEDEKDKLFRNVVKLSAEIKHLTDTLANKEAEHAEKLMNVLQTIKPDLIPPGFWYEPKNRTKQAQSKTELTAQWEACHSASTKEMLWIQRSQAVSTSTVSGGDIGSGGFATLSLVAGYDLTDVRKFIGPDKFQVVEQQIRDIVQVDGLAGRVDQLERAKRTSEAKMPGFEGQIKQLMVSNEQLQKSLVKLESQNDVLRKSLENALENFRKSTEAYSAENSRLKTNQNRQGESVTNSFKTMEASILEIREKCLSLNQEWSNKWQNQSEINELSRVEKLTLSEKCSNVEKRVQFNAQRIESQDDESIKLRELVELSSARTLQQISDLKSDLYEKGSNISKTQALSTTIAHWLHFNTIQLHPSNTRRPAVSAEHFVAQSSNKRCTIHTEDAQRYPPTIQSISSSLPTESGVRETEFKLEIRLGHGHIFVAPPPPPPPFVVTALDEHISSEGSVTSILKCDLESTLHSMVARKAS</sequence>
<feature type="coiled-coil region" evidence="1">
    <location>
        <begin position="421"/>
        <end position="494"/>
    </location>
</feature>
<evidence type="ECO:0000313" key="4">
    <source>
        <dbReference type="EnsemblMetazoa" id="CPIJ013837-PA"/>
    </source>
</evidence>
<dbReference type="HOGENOM" id="CLU_372244_0_0_1"/>
<name>B0X4A5_CULQU</name>
<reference evidence="4" key="2">
    <citation type="submission" date="2020-05" db="UniProtKB">
        <authorList>
            <consortium name="EnsemblMetazoa"/>
        </authorList>
    </citation>
    <scope>IDENTIFICATION</scope>
    <source>
        <strain evidence="4">JHB</strain>
    </source>
</reference>
<feature type="coiled-coil region" evidence="1">
    <location>
        <begin position="46"/>
        <end position="181"/>
    </location>
</feature>
<dbReference type="AlphaFoldDB" id="B0X4A5"/>